<evidence type="ECO:0000256" key="2">
    <source>
        <dbReference type="ARBA" id="ARBA00007779"/>
    </source>
</evidence>
<name>A0A8K0LCI6_9PEZI</name>
<evidence type="ECO:0000313" key="11">
    <source>
        <dbReference type="Proteomes" id="UP000809789"/>
    </source>
</evidence>
<dbReference type="PANTHER" id="PTHR13018:SF139">
    <property type="entry name" value="PHOSPHATE METABOLISM PROTEIN 7"/>
    <property type="match status" value="1"/>
</dbReference>
<dbReference type="AlphaFoldDB" id="A0A8K0LCI6"/>
<feature type="transmembrane region" description="Helical" evidence="7">
    <location>
        <begin position="434"/>
        <end position="462"/>
    </location>
</feature>
<evidence type="ECO:0000259" key="9">
    <source>
        <dbReference type="Pfam" id="PF13967"/>
    </source>
</evidence>
<feature type="transmembrane region" description="Helical" evidence="7">
    <location>
        <begin position="22"/>
        <end position="48"/>
    </location>
</feature>
<evidence type="ECO:0000256" key="3">
    <source>
        <dbReference type="ARBA" id="ARBA00022448"/>
    </source>
</evidence>
<sequence>MTSSTGIVDDLGKAQGYHGDSAFTLAATAQLAAVLLLIQFLIVVFLLVRRRRTKGLAAAFLLVAQAETNITTAAPTSIHLDFMRYLLALCRLFCVASLAFLPILLPVNVLQPRRSGRAQGLDRFSYTNIPSARAELLWVHLFMLGLFTLLCCVMIHAELITQTDRDAATPRDRSSRFIIGCVNGDMTEKELRDAISAYCPGEVLTKRVLFDSLVNVDTEALSSVLGDIERTVIKLKNSSIDTNIDRTSLLGSNFSFNMFAPFPLTSRLQRLRRILETAESSPADPQLLLIEVDNARDRDFVRTLSHKRLAFVETLHDLSDVIWANAVVAFSPALRLSFPRRQALKFLPAFAAVALALPVSFQGLFAYFQEFMAVIWHSPDLRFWPSTWLASYFSGVFPQLLALLFVYFSPVVIRRLVTSRRFISACDRDLACAKYLFVYLFFQVFVFVSFSTTLTAALSFVVRKPDEIPELFSVNLPKAANYFISYIIVQGLTLAVTSLLDWKYIIGKYVLSRMSVRTMREQMMLDCPSDLDWVVLFPTATLLAIIGTYNVMRVRHEEFTKKELD</sequence>
<keyword evidence="5 7" id="KW-1133">Transmembrane helix</keyword>
<accession>A0A8K0LCI6</accession>
<feature type="transmembrane region" description="Helical" evidence="7">
    <location>
        <begin position="388"/>
        <end position="413"/>
    </location>
</feature>
<dbReference type="InterPro" id="IPR003864">
    <property type="entry name" value="CSC1/OSCA1-like_7TM"/>
</dbReference>
<evidence type="ECO:0000256" key="5">
    <source>
        <dbReference type="ARBA" id="ARBA00022989"/>
    </source>
</evidence>
<feature type="domain" description="CSC1/OSCA1-like N-terminal transmembrane" evidence="9">
    <location>
        <begin position="82"/>
        <end position="158"/>
    </location>
</feature>
<dbReference type="InterPro" id="IPR045122">
    <property type="entry name" value="Csc1-like"/>
</dbReference>
<keyword evidence="11" id="KW-1185">Reference proteome</keyword>
<feature type="transmembrane region" description="Helical" evidence="7">
    <location>
        <begin position="531"/>
        <end position="552"/>
    </location>
</feature>
<comment type="similarity">
    <text evidence="2">Belongs to the CSC1 (TC 1.A.17) family.</text>
</comment>
<comment type="subcellular location">
    <subcellularLocation>
        <location evidence="1">Membrane</location>
        <topology evidence="1">Multi-pass membrane protein</topology>
    </subcellularLocation>
</comment>
<feature type="transmembrane region" description="Helical" evidence="7">
    <location>
        <begin position="85"/>
        <end position="105"/>
    </location>
</feature>
<evidence type="ECO:0000313" key="10">
    <source>
        <dbReference type="EMBL" id="KAG8629693.1"/>
    </source>
</evidence>
<evidence type="ECO:0000256" key="6">
    <source>
        <dbReference type="ARBA" id="ARBA00023136"/>
    </source>
</evidence>
<reference evidence="10" key="1">
    <citation type="submission" date="2021-07" db="EMBL/GenBank/DDBJ databases">
        <title>Elsinoe batatas strain:CRI-CJ2 Genome sequencing and assembly.</title>
        <authorList>
            <person name="Huang L."/>
        </authorList>
    </citation>
    <scope>NUCLEOTIDE SEQUENCE</scope>
    <source>
        <strain evidence="10">CRI-CJ2</strain>
    </source>
</reference>
<dbReference type="Pfam" id="PF02714">
    <property type="entry name" value="RSN1_7TM"/>
    <property type="match status" value="1"/>
</dbReference>
<evidence type="ECO:0000259" key="8">
    <source>
        <dbReference type="Pfam" id="PF02714"/>
    </source>
</evidence>
<dbReference type="PANTHER" id="PTHR13018">
    <property type="entry name" value="PROBABLE MEMBRANE PROTEIN DUF221-RELATED"/>
    <property type="match status" value="1"/>
</dbReference>
<dbReference type="Pfam" id="PF13967">
    <property type="entry name" value="RSN1_TM"/>
    <property type="match status" value="1"/>
</dbReference>
<evidence type="ECO:0000256" key="1">
    <source>
        <dbReference type="ARBA" id="ARBA00004141"/>
    </source>
</evidence>
<gene>
    <name evidence="10" type="ORF">KVT40_001312</name>
</gene>
<feature type="domain" description="CSC1/OSCA1-like 7TM region" evidence="8">
    <location>
        <begin position="346"/>
        <end position="547"/>
    </location>
</feature>
<keyword evidence="3" id="KW-0813">Transport</keyword>
<dbReference type="OrthoDB" id="1076608at2759"/>
<feature type="transmembrane region" description="Helical" evidence="7">
    <location>
        <begin position="136"/>
        <end position="155"/>
    </location>
</feature>
<proteinExistence type="inferred from homology"/>
<dbReference type="GO" id="GO:0005227">
    <property type="term" value="F:calcium-activated cation channel activity"/>
    <property type="evidence" value="ECO:0007669"/>
    <property type="project" value="InterPro"/>
</dbReference>
<dbReference type="Proteomes" id="UP000809789">
    <property type="component" value="Unassembled WGS sequence"/>
</dbReference>
<feature type="transmembrane region" description="Helical" evidence="7">
    <location>
        <begin position="346"/>
        <end position="368"/>
    </location>
</feature>
<dbReference type="EMBL" id="JAESVG020000002">
    <property type="protein sequence ID" value="KAG8629693.1"/>
    <property type="molecule type" value="Genomic_DNA"/>
</dbReference>
<evidence type="ECO:0000256" key="7">
    <source>
        <dbReference type="SAM" id="Phobius"/>
    </source>
</evidence>
<organism evidence="10 11">
    <name type="scientific">Elsinoe batatas</name>
    <dbReference type="NCBI Taxonomy" id="2601811"/>
    <lineage>
        <taxon>Eukaryota</taxon>
        <taxon>Fungi</taxon>
        <taxon>Dikarya</taxon>
        <taxon>Ascomycota</taxon>
        <taxon>Pezizomycotina</taxon>
        <taxon>Dothideomycetes</taxon>
        <taxon>Dothideomycetidae</taxon>
        <taxon>Myriangiales</taxon>
        <taxon>Elsinoaceae</taxon>
        <taxon>Elsinoe</taxon>
    </lineage>
</organism>
<dbReference type="InterPro" id="IPR032880">
    <property type="entry name" value="CSC1/OSCA1-like_N"/>
</dbReference>
<keyword evidence="6 7" id="KW-0472">Membrane</keyword>
<evidence type="ECO:0000256" key="4">
    <source>
        <dbReference type="ARBA" id="ARBA00022692"/>
    </source>
</evidence>
<dbReference type="GO" id="GO:0005886">
    <property type="term" value="C:plasma membrane"/>
    <property type="evidence" value="ECO:0007669"/>
    <property type="project" value="TreeGrafter"/>
</dbReference>
<comment type="caution">
    <text evidence="10">The sequence shown here is derived from an EMBL/GenBank/DDBJ whole genome shotgun (WGS) entry which is preliminary data.</text>
</comment>
<protein>
    <submittedName>
        <fullName evidence="10">Uncharacterized protein</fullName>
    </submittedName>
</protein>
<keyword evidence="4 7" id="KW-0812">Transmembrane</keyword>